<name>A0A6N0NU15_9CREN</name>
<feature type="transmembrane region" description="Helical" evidence="1">
    <location>
        <begin position="62"/>
        <end position="81"/>
    </location>
</feature>
<reference evidence="2 3" key="1">
    <citation type="submission" date="2020-02" db="EMBL/GenBank/DDBJ databases">
        <title>Comparative genome analysis reveals the metabolism and evolution of the thermophilic archaeal genus Metallosphaera.</title>
        <authorList>
            <person name="Jiang C."/>
        </authorList>
    </citation>
    <scope>NUCLEOTIDE SEQUENCE [LARGE SCALE GENOMIC DNA]</scope>
    <source>
        <strain evidence="2 3">Ric-A</strain>
    </source>
</reference>
<dbReference type="GeneID" id="55641941"/>
<protein>
    <recommendedName>
        <fullName evidence="4">Stage II sporulation protein M</fullName>
    </recommendedName>
</protein>
<sequence length="172" mass="18595">MDIGRIKLYFIILIVNITLLFVIASLPSSPQVGQQIVNSLNSTVSPSEGLVGMGTSIAGHNFFLSLFMSLPFLGIPAGLFILGDTGYAFASIGSFEGVPGISLPTVEAFLPFFWMEFVSYTAMMTESYYMTKAILNGNWRKEVYNYAIVVGLVAVTLTVSGFVEAFFISIGA</sequence>
<keyword evidence="1" id="KW-0812">Transmembrane</keyword>
<dbReference type="AlphaFoldDB" id="A0A6N0NU15"/>
<evidence type="ECO:0000256" key="1">
    <source>
        <dbReference type="SAM" id="Phobius"/>
    </source>
</evidence>
<dbReference type="RefSeq" id="WP_174631304.1">
    <property type="nucleotide sequence ID" value="NZ_CP049074.1"/>
</dbReference>
<evidence type="ECO:0000313" key="3">
    <source>
        <dbReference type="Proteomes" id="UP000509301"/>
    </source>
</evidence>
<proteinExistence type="predicted"/>
<gene>
    <name evidence="2" type="ORF">GWK48_08310</name>
</gene>
<accession>A0A6N0NU15</accession>
<keyword evidence="1" id="KW-1133">Transmembrane helix</keyword>
<dbReference type="KEGG" id="mten:GWK48_08310"/>
<keyword evidence="1" id="KW-0472">Membrane</keyword>
<feature type="transmembrane region" description="Helical" evidence="1">
    <location>
        <begin position="6"/>
        <end position="26"/>
    </location>
</feature>
<dbReference type="OrthoDB" id="33593at2157"/>
<feature type="transmembrane region" description="Helical" evidence="1">
    <location>
        <begin position="143"/>
        <end position="170"/>
    </location>
</feature>
<dbReference type="EMBL" id="CP049074">
    <property type="protein sequence ID" value="QKR00374.1"/>
    <property type="molecule type" value="Genomic_DNA"/>
</dbReference>
<organism evidence="2 3">
    <name type="scientific">Metallosphaera tengchongensis</name>
    <dbReference type="NCBI Taxonomy" id="1532350"/>
    <lineage>
        <taxon>Archaea</taxon>
        <taxon>Thermoproteota</taxon>
        <taxon>Thermoprotei</taxon>
        <taxon>Sulfolobales</taxon>
        <taxon>Sulfolobaceae</taxon>
        <taxon>Metallosphaera</taxon>
    </lineage>
</organism>
<evidence type="ECO:0008006" key="4">
    <source>
        <dbReference type="Google" id="ProtNLM"/>
    </source>
</evidence>
<keyword evidence="3" id="KW-1185">Reference proteome</keyword>
<dbReference type="Proteomes" id="UP000509301">
    <property type="component" value="Chromosome"/>
</dbReference>
<evidence type="ECO:0000313" key="2">
    <source>
        <dbReference type="EMBL" id="QKR00374.1"/>
    </source>
</evidence>